<proteinExistence type="inferred from homology"/>
<dbReference type="GO" id="GO:0000422">
    <property type="term" value="P:autophagy of mitochondrion"/>
    <property type="evidence" value="ECO:0007669"/>
    <property type="project" value="TreeGrafter"/>
</dbReference>
<dbReference type="OrthoDB" id="5336366at2759"/>
<dbReference type="GO" id="GO:0005741">
    <property type="term" value="C:mitochondrial outer membrane"/>
    <property type="evidence" value="ECO:0007669"/>
    <property type="project" value="TreeGrafter"/>
</dbReference>
<name>A0A6A6QZM0_9PEZI</name>
<evidence type="ECO:0000256" key="1">
    <source>
        <dbReference type="ARBA" id="ARBA00004141"/>
    </source>
</evidence>
<evidence type="ECO:0000313" key="7">
    <source>
        <dbReference type="EMBL" id="KAF2497552.1"/>
    </source>
</evidence>
<comment type="subcellular location">
    <subcellularLocation>
        <location evidence="1">Membrane</location>
        <topology evidence="1">Multi-pass membrane protein</topology>
    </subcellularLocation>
</comment>
<organism evidence="7 8">
    <name type="scientific">Lophium mytilinum</name>
    <dbReference type="NCBI Taxonomy" id="390894"/>
    <lineage>
        <taxon>Eukaryota</taxon>
        <taxon>Fungi</taxon>
        <taxon>Dikarya</taxon>
        <taxon>Ascomycota</taxon>
        <taxon>Pezizomycotina</taxon>
        <taxon>Dothideomycetes</taxon>
        <taxon>Pleosporomycetidae</taxon>
        <taxon>Mytilinidiales</taxon>
        <taxon>Mytilinidiaceae</taxon>
        <taxon>Lophium</taxon>
    </lineage>
</organism>
<protein>
    <recommendedName>
        <fullName evidence="9">DUF1772-domain-containing protein</fullName>
    </recommendedName>
</protein>
<reference evidence="7" key="1">
    <citation type="journal article" date="2020" name="Stud. Mycol.">
        <title>101 Dothideomycetes genomes: a test case for predicting lifestyles and emergence of pathogens.</title>
        <authorList>
            <person name="Haridas S."/>
            <person name="Albert R."/>
            <person name="Binder M."/>
            <person name="Bloem J."/>
            <person name="Labutti K."/>
            <person name="Salamov A."/>
            <person name="Andreopoulos B."/>
            <person name="Baker S."/>
            <person name="Barry K."/>
            <person name="Bills G."/>
            <person name="Bluhm B."/>
            <person name="Cannon C."/>
            <person name="Castanera R."/>
            <person name="Culley D."/>
            <person name="Daum C."/>
            <person name="Ezra D."/>
            <person name="Gonzalez J."/>
            <person name="Henrissat B."/>
            <person name="Kuo A."/>
            <person name="Liang C."/>
            <person name="Lipzen A."/>
            <person name="Lutzoni F."/>
            <person name="Magnuson J."/>
            <person name="Mondo S."/>
            <person name="Nolan M."/>
            <person name="Ohm R."/>
            <person name="Pangilinan J."/>
            <person name="Park H.-J."/>
            <person name="Ramirez L."/>
            <person name="Alfaro M."/>
            <person name="Sun H."/>
            <person name="Tritt A."/>
            <person name="Yoshinaga Y."/>
            <person name="Zwiers L.-H."/>
            <person name="Turgeon B."/>
            <person name="Goodwin S."/>
            <person name="Spatafora J."/>
            <person name="Crous P."/>
            <person name="Grigoriev I."/>
        </authorList>
    </citation>
    <scope>NUCLEOTIDE SEQUENCE</scope>
    <source>
        <strain evidence="7">CBS 269.34</strain>
    </source>
</reference>
<comment type="similarity">
    <text evidence="5">Belongs to the ATG33 family.</text>
</comment>
<dbReference type="Proteomes" id="UP000799750">
    <property type="component" value="Unassembled WGS sequence"/>
</dbReference>
<dbReference type="InterPro" id="IPR051668">
    <property type="entry name" value="ATG33"/>
</dbReference>
<accession>A0A6A6QZM0</accession>
<keyword evidence="2 6" id="KW-0812">Transmembrane</keyword>
<evidence type="ECO:0000256" key="3">
    <source>
        <dbReference type="ARBA" id="ARBA00022989"/>
    </source>
</evidence>
<keyword evidence="3 6" id="KW-1133">Transmembrane helix</keyword>
<evidence type="ECO:0000256" key="4">
    <source>
        <dbReference type="ARBA" id="ARBA00023136"/>
    </source>
</evidence>
<dbReference type="PANTHER" id="PTHR37278:SF1">
    <property type="entry name" value="AUTOPHAGY-RELATED PROTEIN 33-RELATED"/>
    <property type="match status" value="1"/>
</dbReference>
<dbReference type="AlphaFoldDB" id="A0A6A6QZM0"/>
<evidence type="ECO:0008006" key="9">
    <source>
        <dbReference type="Google" id="ProtNLM"/>
    </source>
</evidence>
<evidence type="ECO:0000313" key="8">
    <source>
        <dbReference type="Proteomes" id="UP000799750"/>
    </source>
</evidence>
<sequence length="170" mass="17763">MASPTVAICKFVGTISLGLLTGVSASLTSLTLPSLFNLPSAVNARDALTYLSTRTRTVTAYLRNTALISLFAAYALSPRSSRHPYLFYTSLLALASGSGVDLALAAQDKRAGGSRSRASIADLNVETPEDLNGEQVRQAVEGMRYTEGVRTAVSGIAFAMGVVGIWGDGS</sequence>
<evidence type="ECO:0000256" key="2">
    <source>
        <dbReference type="ARBA" id="ARBA00022692"/>
    </source>
</evidence>
<keyword evidence="4 6" id="KW-0472">Membrane</keyword>
<dbReference type="PANTHER" id="PTHR37278">
    <property type="entry name" value="AUTOPHAGY-RELATED PROTEIN 33-RELATED"/>
    <property type="match status" value="1"/>
</dbReference>
<feature type="transmembrane region" description="Helical" evidence="6">
    <location>
        <begin position="85"/>
        <end position="106"/>
    </location>
</feature>
<evidence type="ECO:0000256" key="6">
    <source>
        <dbReference type="SAM" id="Phobius"/>
    </source>
</evidence>
<evidence type="ECO:0000256" key="5">
    <source>
        <dbReference type="ARBA" id="ARBA00038013"/>
    </source>
</evidence>
<gene>
    <name evidence="7" type="ORF">BU16DRAFT_571348</name>
</gene>
<dbReference type="EMBL" id="MU004186">
    <property type="protein sequence ID" value="KAF2497552.1"/>
    <property type="molecule type" value="Genomic_DNA"/>
</dbReference>
<keyword evidence="8" id="KW-1185">Reference proteome</keyword>
<dbReference type="GO" id="GO:0016236">
    <property type="term" value="P:macroautophagy"/>
    <property type="evidence" value="ECO:0007669"/>
    <property type="project" value="TreeGrafter"/>
</dbReference>